<dbReference type="AlphaFoldDB" id="A0A8J8MM63"/>
<name>A0A8J8MM63_9FIRM</name>
<proteinExistence type="predicted"/>
<gene>
    <name evidence="1" type="ORF">HZI73_17900</name>
</gene>
<sequence length="324" mass="36492">MKRVYEEKVKTMIQNYEDIRKSFRWENDMVKHLVALTFAMKDKAINPDCINEMKGYIKSQTGAFSSFRGHMMFTLSGLLCAASQTPKKQFDVMLRNEKVLKDVGFKYSSYLPTALYALSSVYEGDDVKSYAEKAIGIYKQMKQNHPFLTGGDDYALAVLLANTDHGPSQLEAYYRALHERGFKKGDGLQMLSHVMAFSQKDMRDSVEHCDQIYQHLKTNKLNVYTTYYPAIGLISLLDLDQEELMADLVEVATYLKSEKKYRWLGKGMHVLMASSIIASQYLHEKQEGTVVNTTVSLAIQAIIAAQQVVMISAATSAAATSSST</sequence>
<dbReference type="Proteomes" id="UP000683246">
    <property type="component" value="Chromosome"/>
</dbReference>
<dbReference type="KEGG" id="vpy:HZI73_17900"/>
<evidence type="ECO:0000313" key="1">
    <source>
        <dbReference type="EMBL" id="QUI24051.1"/>
    </source>
</evidence>
<evidence type="ECO:0000313" key="2">
    <source>
        <dbReference type="Proteomes" id="UP000683246"/>
    </source>
</evidence>
<dbReference type="InterPro" id="IPR025062">
    <property type="entry name" value="DUF4003"/>
</dbReference>
<dbReference type="Pfam" id="PF13170">
    <property type="entry name" value="DUF4003"/>
    <property type="match status" value="1"/>
</dbReference>
<keyword evidence="2" id="KW-1185">Reference proteome</keyword>
<organism evidence="1 2">
    <name type="scientific">Vallitalea pronyensis</name>
    <dbReference type="NCBI Taxonomy" id="1348613"/>
    <lineage>
        <taxon>Bacteria</taxon>
        <taxon>Bacillati</taxon>
        <taxon>Bacillota</taxon>
        <taxon>Clostridia</taxon>
        <taxon>Lachnospirales</taxon>
        <taxon>Vallitaleaceae</taxon>
        <taxon>Vallitalea</taxon>
    </lineage>
</organism>
<dbReference type="EMBL" id="CP058649">
    <property type="protein sequence ID" value="QUI24051.1"/>
    <property type="molecule type" value="Genomic_DNA"/>
</dbReference>
<accession>A0A8J8MM63</accession>
<protein>
    <submittedName>
        <fullName evidence="1">DUF4003 domain-containing protein</fullName>
    </submittedName>
</protein>
<reference evidence="1" key="1">
    <citation type="submission" date="2020-07" db="EMBL/GenBank/DDBJ databases">
        <title>Vallitalea pronyensis genome.</title>
        <authorList>
            <person name="Postec A."/>
        </authorList>
    </citation>
    <scope>NUCLEOTIDE SEQUENCE</scope>
    <source>
        <strain evidence="1">FatNI3</strain>
    </source>
</reference>
<dbReference type="RefSeq" id="WP_212694743.1">
    <property type="nucleotide sequence ID" value="NZ_CP058649.1"/>
</dbReference>